<dbReference type="AlphaFoldDB" id="A0A0E0LD31"/>
<dbReference type="Proteomes" id="UP000026962">
    <property type="component" value="Chromosome 6"/>
</dbReference>
<reference evidence="1" key="1">
    <citation type="submission" date="2015-04" db="UniProtKB">
        <authorList>
            <consortium name="EnsemblPlants"/>
        </authorList>
    </citation>
    <scope>IDENTIFICATION</scope>
</reference>
<dbReference type="STRING" id="4537.A0A0E0LD31"/>
<reference evidence="1" key="2">
    <citation type="submission" date="2018-05" db="EMBL/GenBank/DDBJ databases">
        <title>OpunRS2 (Oryza punctata Reference Sequence Version 2).</title>
        <authorList>
            <person name="Zhang J."/>
            <person name="Kudrna D."/>
            <person name="Lee S."/>
            <person name="Talag J."/>
            <person name="Welchert J."/>
            <person name="Wing R.A."/>
        </authorList>
    </citation>
    <scope>NUCLEOTIDE SEQUENCE [LARGE SCALE GENOMIC DNA]</scope>
</reference>
<evidence type="ECO:0000313" key="1">
    <source>
        <dbReference type="EnsemblPlants" id="OPUNC06G17960.1"/>
    </source>
</evidence>
<accession>A0A0E0LD31</accession>
<dbReference type="Gramene" id="OPUNC06G17960.1">
    <property type="protein sequence ID" value="OPUNC06G17960.1"/>
    <property type="gene ID" value="OPUNC06G17960"/>
</dbReference>
<protein>
    <recommendedName>
        <fullName evidence="3">Alpha/beta hydrolase fold-3 domain-containing protein</fullName>
    </recommendedName>
</protein>
<proteinExistence type="predicted"/>
<name>A0A0E0LD31_ORYPU</name>
<dbReference type="Gene3D" id="3.40.50.1820">
    <property type="entry name" value="alpha/beta hydrolase"/>
    <property type="match status" value="1"/>
</dbReference>
<sequence>MERLMSTCADPIPDAVGGVHHLGKLATAGVMSSPPLPVMVYYHGGGFALFSSAVGSFNGMCYMFYNGVGVVSVSVNYCLALDHWAYFGGDERTPSVRANTRWLVNLRRSDLLWKVFLPVDADRDRPATHVTDENVE</sequence>
<organism evidence="1">
    <name type="scientific">Oryza punctata</name>
    <name type="common">Red rice</name>
    <dbReference type="NCBI Taxonomy" id="4537"/>
    <lineage>
        <taxon>Eukaryota</taxon>
        <taxon>Viridiplantae</taxon>
        <taxon>Streptophyta</taxon>
        <taxon>Embryophyta</taxon>
        <taxon>Tracheophyta</taxon>
        <taxon>Spermatophyta</taxon>
        <taxon>Magnoliopsida</taxon>
        <taxon>Liliopsida</taxon>
        <taxon>Poales</taxon>
        <taxon>Poaceae</taxon>
        <taxon>BOP clade</taxon>
        <taxon>Oryzoideae</taxon>
        <taxon>Oryzeae</taxon>
        <taxon>Oryzinae</taxon>
        <taxon>Oryza</taxon>
    </lineage>
</organism>
<dbReference type="EnsemblPlants" id="OPUNC06G17960.1">
    <property type="protein sequence ID" value="OPUNC06G17960.1"/>
    <property type="gene ID" value="OPUNC06G17960"/>
</dbReference>
<dbReference type="SUPFAM" id="SSF53474">
    <property type="entry name" value="alpha/beta-Hydrolases"/>
    <property type="match status" value="1"/>
</dbReference>
<keyword evidence="2" id="KW-1185">Reference proteome</keyword>
<evidence type="ECO:0008006" key="3">
    <source>
        <dbReference type="Google" id="ProtNLM"/>
    </source>
</evidence>
<evidence type="ECO:0000313" key="2">
    <source>
        <dbReference type="Proteomes" id="UP000026962"/>
    </source>
</evidence>
<dbReference type="InterPro" id="IPR029058">
    <property type="entry name" value="AB_hydrolase_fold"/>
</dbReference>
<dbReference type="HOGENOM" id="CLU_1878797_0_0_1"/>